<name>A0A2H3EMR0_ARMGA</name>
<evidence type="ECO:0008006" key="4">
    <source>
        <dbReference type="Google" id="ProtNLM"/>
    </source>
</evidence>
<protein>
    <recommendedName>
        <fullName evidence="4">Secreted protein</fullName>
    </recommendedName>
</protein>
<proteinExistence type="predicted"/>
<keyword evidence="1" id="KW-0732">Signal</keyword>
<keyword evidence="3" id="KW-1185">Reference proteome</keyword>
<feature type="signal peptide" evidence="1">
    <location>
        <begin position="1"/>
        <end position="25"/>
    </location>
</feature>
<evidence type="ECO:0000313" key="2">
    <source>
        <dbReference type="EMBL" id="PBL04443.1"/>
    </source>
</evidence>
<accession>A0A2H3EMR0</accession>
<evidence type="ECO:0000313" key="3">
    <source>
        <dbReference type="Proteomes" id="UP000217790"/>
    </source>
</evidence>
<dbReference type="InParanoid" id="A0A2H3EMR0"/>
<dbReference type="AlphaFoldDB" id="A0A2H3EMR0"/>
<organism evidence="2 3">
    <name type="scientific">Armillaria gallica</name>
    <name type="common">Bulbous honey fungus</name>
    <name type="synonym">Armillaria bulbosa</name>
    <dbReference type="NCBI Taxonomy" id="47427"/>
    <lineage>
        <taxon>Eukaryota</taxon>
        <taxon>Fungi</taxon>
        <taxon>Dikarya</taxon>
        <taxon>Basidiomycota</taxon>
        <taxon>Agaricomycotina</taxon>
        <taxon>Agaricomycetes</taxon>
        <taxon>Agaricomycetidae</taxon>
        <taxon>Agaricales</taxon>
        <taxon>Marasmiineae</taxon>
        <taxon>Physalacriaceae</taxon>
        <taxon>Armillaria</taxon>
    </lineage>
</organism>
<dbReference type="EMBL" id="KZ293644">
    <property type="protein sequence ID" value="PBL04443.1"/>
    <property type="molecule type" value="Genomic_DNA"/>
</dbReference>
<evidence type="ECO:0000256" key="1">
    <source>
        <dbReference type="SAM" id="SignalP"/>
    </source>
</evidence>
<gene>
    <name evidence="2" type="ORF">ARMGADRAFT_1070887</name>
</gene>
<dbReference type="Proteomes" id="UP000217790">
    <property type="component" value="Unassembled WGS sequence"/>
</dbReference>
<feature type="chain" id="PRO_5013823495" description="Secreted protein" evidence="1">
    <location>
        <begin position="26"/>
        <end position="97"/>
    </location>
</feature>
<sequence length="97" mass="10301">MPPPSMTPALIFVVAAVLAVYRCPAGDENAPKEDEIKDGLTRRRKLGTKAFVQPPPMIPGSPVILAAVLAVYRCAASDENAPNEGDTLRFVVGNAVR</sequence>
<reference evidence="3" key="1">
    <citation type="journal article" date="2017" name="Nat. Ecol. Evol.">
        <title>Genome expansion and lineage-specific genetic innovations in the forest pathogenic fungi Armillaria.</title>
        <authorList>
            <person name="Sipos G."/>
            <person name="Prasanna A.N."/>
            <person name="Walter M.C."/>
            <person name="O'Connor E."/>
            <person name="Balint B."/>
            <person name="Krizsan K."/>
            <person name="Kiss B."/>
            <person name="Hess J."/>
            <person name="Varga T."/>
            <person name="Slot J."/>
            <person name="Riley R."/>
            <person name="Boka B."/>
            <person name="Rigling D."/>
            <person name="Barry K."/>
            <person name="Lee J."/>
            <person name="Mihaltcheva S."/>
            <person name="LaButti K."/>
            <person name="Lipzen A."/>
            <person name="Waldron R."/>
            <person name="Moloney N.M."/>
            <person name="Sperisen C."/>
            <person name="Kredics L."/>
            <person name="Vagvoelgyi C."/>
            <person name="Patrignani A."/>
            <person name="Fitzpatrick D."/>
            <person name="Nagy I."/>
            <person name="Doyle S."/>
            <person name="Anderson J.B."/>
            <person name="Grigoriev I.V."/>
            <person name="Gueldener U."/>
            <person name="Muensterkoetter M."/>
            <person name="Nagy L.G."/>
        </authorList>
    </citation>
    <scope>NUCLEOTIDE SEQUENCE [LARGE SCALE GENOMIC DNA]</scope>
    <source>
        <strain evidence="3">Ar21-2</strain>
    </source>
</reference>